<comment type="similarity">
    <text evidence="1">Belongs to the glycosyltransferase 32 family.</text>
</comment>
<reference evidence="2 3" key="1">
    <citation type="submission" date="2024-07" db="EMBL/GenBank/DDBJ databases">
        <title>Section-level genome sequencing and comparative genomics of Aspergillus sections Usti and Cavernicolus.</title>
        <authorList>
            <consortium name="Lawrence Berkeley National Laboratory"/>
            <person name="Nybo J.L."/>
            <person name="Vesth T.C."/>
            <person name="Theobald S."/>
            <person name="Frisvad J.C."/>
            <person name="Larsen T.O."/>
            <person name="Kjaerboelling I."/>
            <person name="Rothschild-Mancinelli K."/>
            <person name="Lyhne E.K."/>
            <person name="Kogle M.E."/>
            <person name="Barry K."/>
            <person name="Clum A."/>
            <person name="Na H."/>
            <person name="Ledsgaard L."/>
            <person name="Lin J."/>
            <person name="Lipzen A."/>
            <person name="Kuo A."/>
            <person name="Riley R."/>
            <person name="Mondo S."/>
            <person name="Labutti K."/>
            <person name="Haridas S."/>
            <person name="Pangalinan J."/>
            <person name="Salamov A.A."/>
            <person name="Simmons B.A."/>
            <person name="Magnuson J.K."/>
            <person name="Chen J."/>
            <person name="Drula E."/>
            <person name="Henrissat B."/>
            <person name="Wiebenga A."/>
            <person name="Lubbers R.J."/>
            <person name="Gomes A.C."/>
            <person name="Makela M.R."/>
            <person name="Stajich J."/>
            <person name="Grigoriev I.V."/>
            <person name="Mortensen U.H."/>
            <person name="De Vries R.P."/>
            <person name="Baker S.E."/>
            <person name="Andersen M.R."/>
        </authorList>
    </citation>
    <scope>NUCLEOTIDE SEQUENCE [LARGE SCALE GENOMIC DNA]</scope>
    <source>
        <strain evidence="2 3">CBS 123904</strain>
    </source>
</reference>
<evidence type="ECO:0008006" key="4">
    <source>
        <dbReference type="Google" id="ProtNLM"/>
    </source>
</evidence>
<dbReference type="PANTHER" id="PTHR31834:SF10">
    <property type="entry name" value="TRANSFERASE, PUTATIVE (AFU_ORTHOLOGUE AFUA_8G02040)-RELATED"/>
    <property type="match status" value="1"/>
</dbReference>
<dbReference type="Proteomes" id="UP001610446">
    <property type="component" value="Unassembled WGS sequence"/>
</dbReference>
<protein>
    <recommendedName>
        <fullName evidence="4">Glycosyl transferase</fullName>
    </recommendedName>
</protein>
<evidence type="ECO:0000313" key="2">
    <source>
        <dbReference type="EMBL" id="KAL2845859.1"/>
    </source>
</evidence>
<accession>A0ABR4K0I6</accession>
<name>A0ABR4K0I6_9EURO</name>
<dbReference type="InterPro" id="IPR007577">
    <property type="entry name" value="GlycoTrfase_DXD_sugar-bd_CS"/>
</dbReference>
<proteinExistence type="inferred from homology"/>
<evidence type="ECO:0000313" key="3">
    <source>
        <dbReference type="Proteomes" id="UP001610446"/>
    </source>
</evidence>
<evidence type="ECO:0000256" key="1">
    <source>
        <dbReference type="ARBA" id="ARBA00009003"/>
    </source>
</evidence>
<dbReference type="SUPFAM" id="SSF53448">
    <property type="entry name" value="Nucleotide-diphospho-sugar transferases"/>
    <property type="match status" value="1"/>
</dbReference>
<dbReference type="InterPro" id="IPR039367">
    <property type="entry name" value="Och1-like"/>
</dbReference>
<sequence>MRSMRGFHQLVILALGVQVLLFWLSRSRDATLTAFSPARYPLLTKYFIGHQGEGGVWYLPPEWIQGQSSRVPSTIVEVAEIVRNQTNKPQIPHSTIPLVMHQTWKTTNPFFWSEELRRNTEKWLEAVEDAGMAYFLWDDRGVSQFIKYFEPGLEYGLNALPRKVEQSDVFRILVAKWVGGVYSDMDTEPLRNPVDWIKESDREAWDDPATGVVYDSTAPIQAIVGLEAVCRPDTDQYWRMGYKYPVQLTQWSFAWTPDHPILQRFLDTLAATLQDVLSNYGGTLESPSARMELANLDPLTLTGPAAFTAAVRRWLEGTTGLRWNALAAHADRSKLVGDVLILPITGFSPGRGRYGNMGSKPITDPSARLVHHAQGSWRKTSLLVEYGKFCRTFFGLCRDWPKVPHNILW</sequence>
<organism evidence="2 3">
    <name type="scientific">Aspergillus pseudoustus</name>
    <dbReference type="NCBI Taxonomy" id="1810923"/>
    <lineage>
        <taxon>Eukaryota</taxon>
        <taxon>Fungi</taxon>
        <taxon>Dikarya</taxon>
        <taxon>Ascomycota</taxon>
        <taxon>Pezizomycotina</taxon>
        <taxon>Eurotiomycetes</taxon>
        <taxon>Eurotiomycetidae</taxon>
        <taxon>Eurotiales</taxon>
        <taxon>Aspergillaceae</taxon>
        <taxon>Aspergillus</taxon>
        <taxon>Aspergillus subgen. Nidulantes</taxon>
    </lineage>
</organism>
<keyword evidence="3" id="KW-1185">Reference proteome</keyword>
<dbReference type="PANTHER" id="PTHR31834">
    <property type="entry name" value="INITIATION-SPECIFIC ALPHA-1,6-MANNOSYLTRANSFERASE"/>
    <property type="match status" value="1"/>
</dbReference>
<dbReference type="InterPro" id="IPR029044">
    <property type="entry name" value="Nucleotide-diphossugar_trans"/>
</dbReference>
<comment type="caution">
    <text evidence="2">The sequence shown here is derived from an EMBL/GenBank/DDBJ whole genome shotgun (WGS) entry which is preliminary data.</text>
</comment>
<gene>
    <name evidence="2" type="ORF">BJY01DRAFT_234769</name>
</gene>
<dbReference type="EMBL" id="JBFXLU010000068">
    <property type="protein sequence ID" value="KAL2845859.1"/>
    <property type="molecule type" value="Genomic_DNA"/>
</dbReference>
<dbReference type="Gene3D" id="3.90.550.20">
    <property type="match status" value="1"/>
</dbReference>
<dbReference type="Pfam" id="PF04488">
    <property type="entry name" value="Gly_transf_sug"/>
    <property type="match status" value="1"/>
</dbReference>